<dbReference type="AlphaFoldDB" id="A0AAW4P0K4"/>
<reference evidence="2" key="1">
    <citation type="journal article" date="2021" name="bioRxiv">
        <title>Identification of Pectobacterium species isolated from the soft rot of tetecho (Neobuxbaumia tetetzo), a columnar cactus, and associated metagenomics.</title>
        <authorList>
            <person name="Vargas-Peralta D."/>
            <person name="Narvaez-Barragan D.A."/>
            <person name="de Sandozequi A."/>
            <person name="Romero-Gutierrez M.F."/>
            <person name="Segovia L."/>
            <person name="Martinez-Anaya C."/>
            <person name="Alcaraz L.D."/>
            <person name="de la Torre Almaraz R."/>
        </authorList>
    </citation>
    <scope>NUCLEOTIDE SEQUENCE</scope>
    <source>
        <strain evidence="2">A3</strain>
    </source>
</reference>
<sequence>MSIIKRCAGLIAAMAVFATASPVFAQANLKEEKVLIVVSSLDKKTPDLVGGF</sequence>
<protein>
    <submittedName>
        <fullName evidence="2">Type 1 glutamine amidotransferase domain-containing protein</fullName>
    </submittedName>
</protein>
<feature type="non-terminal residue" evidence="2">
    <location>
        <position position="52"/>
    </location>
</feature>
<evidence type="ECO:0000313" key="3">
    <source>
        <dbReference type="Proteomes" id="UP000696310"/>
    </source>
</evidence>
<evidence type="ECO:0000313" key="2">
    <source>
        <dbReference type="EMBL" id="MBW5892980.1"/>
    </source>
</evidence>
<reference evidence="2" key="2">
    <citation type="submission" date="2021-01" db="EMBL/GenBank/DDBJ databases">
        <authorList>
            <person name="Vargas Peralta D."/>
        </authorList>
    </citation>
    <scope>NUCLEOTIDE SEQUENCE</scope>
    <source>
        <strain evidence="2">A3</strain>
    </source>
</reference>
<dbReference type="EMBL" id="JAESHX010000057">
    <property type="protein sequence ID" value="MBW5892980.1"/>
    <property type="molecule type" value="Genomic_DNA"/>
</dbReference>
<dbReference type="Proteomes" id="UP000696310">
    <property type="component" value="Unassembled WGS sequence"/>
</dbReference>
<keyword evidence="2" id="KW-0315">Glutamine amidotransferase</keyword>
<gene>
    <name evidence="2" type="ORF">IM880_12220</name>
</gene>
<name>A0AAW4P0K4_9GAMM</name>
<accession>A0AAW4P0K4</accession>
<keyword evidence="1" id="KW-0732">Signal</keyword>
<feature type="chain" id="PRO_5043554362" evidence="1">
    <location>
        <begin position="26"/>
        <end position="52"/>
    </location>
</feature>
<evidence type="ECO:0000256" key="1">
    <source>
        <dbReference type="SAM" id="SignalP"/>
    </source>
</evidence>
<feature type="signal peptide" evidence="1">
    <location>
        <begin position="1"/>
        <end position="25"/>
    </location>
</feature>
<proteinExistence type="predicted"/>
<organism evidence="2 3">
    <name type="scientific">Pectobacterium polaris</name>
    <dbReference type="NCBI Taxonomy" id="2042057"/>
    <lineage>
        <taxon>Bacteria</taxon>
        <taxon>Pseudomonadati</taxon>
        <taxon>Pseudomonadota</taxon>
        <taxon>Gammaproteobacteria</taxon>
        <taxon>Enterobacterales</taxon>
        <taxon>Pectobacteriaceae</taxon>
        <taxon>Pectobacterium</taxon>
    </lineage>
</organism>
<comment type="caution">
    <text evidence="2">The sequence shown here is derived from an EMBL/GenBank/DDBJ whole genome shotgun (WGS) entry which is preliminary data.</text>
</comment>